<dbReference type="Proteomes" id="UP001303001">
    <property type="component" value="Chromosome"/>
</dbReference>
<gene>
    <name evidence="1" type="ORF">RMN56_22250</name>
</gene>
<protein>
    <submittedName>
        <fullName evidence="1">Uncharacterized protein</fullName>
    </submittedName>
</protein>
<evidence type="ECO:0000313" key="1">
    <source>
        <dbReference type="EMBL" id="WNM37857.1"/>
    </source>
</evidence>
<keyword evidence="2" id="KW-1185">Reference proteome</keyword>
<reference evidence="1 2" key="1">
    <citation type="submission" date="2023-09" db="EMBL/GenBank/DDBJ databases">
        <title>Micromonospora halotolerans DSM 45598 genome sequence.</title>
        <authorList>
            <person name="Mo P."/>
        </authorList>
    </citation>
    <scope>NUCLEOTIDE SEQUENCE [LARGE SCALE GENOMIC DNA]</scope>
    <source>
        <strain evidence="1 2">DSM 45598</strain>
    </source>
</reference>
<proteinExistence type="predicted"/>
<sequence>MTWTAGLPVLLVSRTGEYVGEKHAVPKQRLGPEDLVSTWLVARYG</sequence>
<organism evidence="1 2">
    <name type="scientific">Micromonospora halotolerans</name>
    <dbReference type="NCBI Taxonomy" id="709879"/>
    <lineage>
        <taxon>Bacteria</taxon>
        <taxon>Bacillati</taxon>
        <taxon>Actinomycetota</taxon>
        <taxon>Actinomycetes</taxon>
        <taxon>Micromonosporales</taxon>
        <taxon>Micromonosporaceae</taxon>
        <taxon>Micromonospora</taxon>
    </lineage>
</organism>
<dbReference type="RefSeq" id="WP_313719455.1">
    <property type="nucleotide sequence ID" value="NZ_CP134876.1"/>
</dbReference>
<evidence type="ECO:0000313" key="2">
    <source>
        <dbReference type="Proteomes" id="UP001303001"/>
    </source>
</evidence>
<dbReference type="EMBL" id="CP134876">
    <property type="protein sequence ID" value="WNM37857.1"/>
    <property type="molecule type" value="Genomic_DNA"/>
</dbReference>
<accession>A0ABY9ZSG5</accession>
<name>A0ABY9ZSG5_9ACTN</name>